<organism evidence="1 2">
    <name type="scientific">Candidatus Scalindua rubra</name>
    <dbReference type="NCBI Taxonomy" id="1872076"/>
    <lineage>
        <taxon>Bacteria</taxon>
        <taxon>Pseudomonadati</taxon>
        <taxon>Planctomycetota</taxon>
        <taxon>Candidatus Brocadiia</taxon>
        <taxon>Candidatus Brocadiales</taxon>
        <taxon>Candidatus Scalinduaceae</taxon>
        <taxon>Candidatus Scalindua</taxon>
    </lineage>
</organism>
<reference evidence="1 2" key="1">
    <citation type="submission" date="2016-07" db="EMBL/GenBank/DDBJ databases">
        <title>Draft genome of Scalindua rubra, obtained from a brine-seawater interface in the Red Sea, sheds light on salt adaptation in anammox bacteria.</title>
        <authorList>
            <person name="Speth D.R."/>
            <person name="Lagkouvardos I."/>
            <person name="Wang Y."/>
            <person name="Qian P.-Y."/>
            <person name="Dutilh B.E."/>
            <person name="Jetten M.S."/>
        </authorList>
    </citation>
    <scope>NUCLEOTIDE SEQUENCE [LARGE SCALE GENOMIC DNA]</scope>
    <source>
        <strain evidence="1">BSI-1</strain>
    </source>
</reference>
<dbReference type="InterPro" id="IPR043707">
    <property type="entry name" value="DUF5647"/>
</dbReference>
<evidence type="ECO:0000313" key="1">
    <source>
        <dbReference type="EMBL" id="ODS33248.1"/>
    </source>
</evidence>
<evidence type="ECO:0000313" key="2">
    <source>
        <dbReference type="Proteomes" id="UP000094056"/>
    </source>
</evidence>
<sequence>MSKNEIVRKNLDLHAEWIRYIFEHPEVLDKIPQGAQLVILPNNDPALAKENNKTIGRLKAEGLPVVIVHLDLPKPPRPQIEVITANS</sequence>
<proteinExistence type="predicted"/>
<dbReference type="Pfam" id="PF18882">
    <property type="entry name" value="DUF5647"/>
    <property type="match status" value="1"/>
</dbReference>
<comment type="caution">
    <text evidence="1">The sequence shown here is derived from an EMBL/GenBank/DDBJ whole genome shotgun (WGS) entry which is preliminary data.</text>
</comment>
<gene>
    <name evidence="1" type="ORF">SCARUB_01639</name>
</gene>
<name>A0A1E3XCD2_9BACT</name>
<dbReference type="Proteomes" id="UP000094056">
    <property type="component" value="Unassembled WGS sequence"/>
</dbReference>
<dbReference type="AlphaFoldDB" id="A0A1E3XCD2"/>
<protein>
    <submittedName>
        <fullName evidence="1">Uncharacterized protein</fullName>
    </submittedName>
</protein>
<dbReference type="EMBL" id="MAYW01000034">
    <property type="protein sequence ID" value="ODS33248.1"/>
    <property type="molecule type" value="Genomic_DNA"/>
</dbReference>
<accession>A0A1E3XCD2</accession>